<evidence type="ECO:0000313" key="1">
    <source>
        <dbReference type="EMBL" id="TRZ35855.1"/>
    </source>
</evidence>
<organism evidence="1 2">
    <name type="scientific">Niallia circulans</name>
    <name type="common">Bacillus circulans</name>
    <dbReference type="NCBI Taxonomy" id="1397"/>
    <lineage>
        <taxon>Bacteria</taxon>
        <taxon>Bacillati</taxon>
        <taxon>Bacillota</taxon>
        <taxon>Bacilli</taxon>
        <taxon>Bacillales</taxon>
        <taxon>Bacillaceae</taxon>
        <taxon>Niallia</taxon>
    </lineage>
</organism>
<dbReference type="EMBL" id="RIBP01000004">
    <property type="protein sequence ID" value="TRZ35855.1"/>
    <property type="molecule type" value="Genomic_DNA"/>
</dbReference>
<name>A0A553SFU2_NIACI</name>
<accession>A0A553SFU2</accession>
<protein>
    <submittedName>
        <fullName evidence="1">Uncharacterized protein</fullName>
    </submittedName>
</protein>
<dbReference type="Proteomes" id="UP000319837">
    <property type="component" value="Unassembled WGS sequence"/>
</dbReference>
<sequence>MKQVVLIEMERVNKIMETKRKAFLSIHIQLENSPNDLLLKESLAELKQELREFRAIQNKLWKMYKEINPNWKKMSF</sequence>
<gene>
    <name evidence="1" type="ORF">CEQ21_09495</name>
</gene>
<dbReference type="AlphaFoldDB" id="A0A553SFU2"/>
<reference evidence="2" key="1">
    <citation type="submission" date="2018-10" db="EMBL/GenBank/DDBJ databases">
        <title>FDA dAtabase for Regulatory Grade micrObial Sequences (FDA-ARGOS): Supporting development and validation of Infectious Disease Dx tests.</title>
        <authorList>
            <person name="Minogue T."/>
            <person name="Wolcott M."/>
            <person name="Wasieloski L."/>
            <person name="Aguilar W."/>
            <person name="Moore D."/>
            <person name="Tallon L."/>
            <person name="Sadzewicz L."/>
            <person name="Sengamalay N."/>
            <person name="Ott S."/>
            <person name="Godinez A."/>
            <person name="Nagaraj S."/>
            <person name="Vavikolanu K."/>
            <person name="Vyas G."/>
            <person name="Nadendla S."/>
            <person name="George J."/>
            <person name="Sichtig H."/>
        </authorList>
    </citation>
    <scope>NUCLEOTIDE SEQUENCE [LARGE SCALE GENOMIC DNA]</scope>
    <source>
        <strain evidence="2">FDAARGOS_343</strain>
    </source>
</reference>
<dbReference type="RefSeq" id="WP_185764405.1">
    <property type="nucleotide sequence ID" value="NZ_RIBP01000004.1"/>
</dbReference>
<comment type="caution">
    <text evidence="1">The sequence shown here is derived from an EMBL/GenBank/DDBJ whole genome shotgun (WGS) entry which is preliminary data.</text>
</comment>
<evidence type="ECO:0000313" key="2">
    <source>
        <dbReference type="Proteomes" id="UP000319837"/>
    </source>
</evidence>
<proteinExistence type="predicted"/>